<keyword evidence="4" id="KW-1185">Reference proteome</keyword>
<dbReference type="STRING" id="4072.A0A2G3ALH0"/>
<evidence type="ECO:0000313" key="3">
    <source>
        <dbReference type="EMBL" id="PHT95081.1"/>
    </source>
</evidence>
<accession>A0A2G3ALH0</accession>
<evidence type="ECO:0000256" key="1">
    <source>
        <dbReference type="SAM" id="MobiDB-lite"/>
    </source>
</evidence>
<dbReference type="InterPro" id="IPR025476">
    <property type="entry name" value="Helitron_helicase-like"/>
</dbReference>
<dbReference type="EMBL" id="AYRZ02000001">
    <property type="protein sequence ID" value="PHT95081.1"/>
    <property type="molecule type" value="Genomic_DNA"/>
</dbReference>
<reference evidence="3 4" key="2">
    <citation type="journal article" date="2017" name="Genome Biol.">
        <title>New reference genome sequences of hot pepper reveal the massive evolution of plant disease-resistance genes by retroduplication.</title>
        <authorList>
            <person name="Kim S."/>
            <person name="Park J."/>
            <person name="Yeom S.I."/>
            <person name="Kim Y.M."/>
            <person name="Seo E."/>
            <person name="Kim K.T."/>
            <person name="Kim M.S."/>
            <person name="Lee J.M."/>
            <person name="Cheong K."/>
            <person name="Shin H.S."/>
            <person name="Kim S.B."/>
            <person name="Han K."/>
            <person name="Lee J."/>
            <person name="Park M."/>
            <person name="Lee H.A."/>
            <person name="Lee H.Y."/>
            <person name="Lee Y."/>
            <person name="Oh S."/>
            <person name="Lee J.H."/>
            <person name="Choi E."/>
            <person name="Choi E."/>
            <person name="Lee S.E."/>
            <person name="Jeon J."/>
            <person name="Kim H."/>
            <person name="Choi G."/>
            <person name="Song H."/>
            <person name="Lee J."/>
            <person name="Lee S.C."/>
            <person name="Kwon J.K."/>
            <person name="Lee H.Y."/>
            <person name="Koo N."/>
            <person name="Hong Y."/>
            <person name="Kim R.W."/>
            <person name="Kang W.H."/>
            <person name="Huh J.H."/>
            <person name="Kang B.C."/>
            <person name="Yang T.J."/>
            <person name="Lee Y.H."/>
            <person name="Bennetzen J.L."/>
            <person name="Choi D."/>
        </authorList>
    </citation>
    <scope>NUCLEOTIDE SEQUENCE [LARGE SCALE GENOMIC DNA]</scope>
    <source>
        <strain evidence="4">cv. CM334</strain>
    </source>
</reference>
<dbReference type="OMA" id="NTHINVE"/>
<organism evidence="3 4">
    <name type="scientific">Capsicum annuum</name>
    <name type="common">Capsicum pepper</name>
    <dbReference type="NCBI Taxonomy" id="4072"/>
    <lineage>
        <taxon>Eukaryota</taxon>
        <taxon>Viridiplantae</taxon>
        <taxon>Streptophyta</taxon>
        <taxon>Embryophyta</taxon>
        <taxon>Tracheophyta</taxon>
        <taxon>Spermatophyta</taxon>
        <taxon>Magnoliopsida</taxon>
        <taxon>eudicotyledons</taxon>
        <taxon>Gunneridae</taxon>
        <taxon>Pentapetalae</taxon>
        <taxon>asterids</taxon>
        <taxon>lamiids</taxon>
        <taxon>Solanales</taxon>
        <taxon>Solanaceae</taxon>
        <taxon>Solanoideae</taxon>
        <taxon>Capsiceae</taxon>
        <taxon>Capsicum</taxon>
    </lineage>
</organism>
<gene>
    <name evidence="3" type="ORF">T459_02963</name>
</gene>
<reference evidence="3 4" key="1">
    <citation type="journal article" date="2014" name="Nat. Genet.">
        <title>Genome sequence of the hot pepper provides insights into the evolution of pungency in Capsicum species.</title>
        <authorList>
            <person name="Kim S."/>
            <person name="Park M."/>
            <person name="Yeom S.I."/>
            <person name="Kim Y.M."/>
            <person name="Lee J.M."/>
            <person name="Lee H.A."/>
            <person name="Seo E."/>
            <person name="Choi J."/>
            <person name="Cheong K."/>
            <person name="Kim K.T."/>
            <person name="Jung K."/>
            <person name="Lee G.W."/>
            <person name="Oh S.K."/>
            <person name="Bae C."/>
            <person name="Kim S.B."/>
            <person name="Lee H.Y."/>
            <person name="Kim S.Y."/>
            <person name="Kim M.S."/>
            <person name="Kang B.C."/>
            <person name="Jo Y.D."/>
            <person name="Yang H.B."/>
            <person name="Jeong H.J."/>
            <person name="Kang W.H."/>
            <person name="Kwon J.K."/>
            <person name="Shin C."/>
            <person name="Lim J.Y."/>
            <person name="Park J.H."/>
            <person name="Huh J.H."/>
            <person name="Kim J.S."/>
            <person name="Kim B.D."/>
            <person name="Cohen O."/>
            <person name="Paran I."/>
            <person name="Suh M.C."/>
            <person name="Lee S.B."/>
            <person name="Kim Y.K."/>
            <person name="Shin Y."/>
            <person name="Noh S.J."/>
            <person name="Park J."/>
            <person name="Seo Y.S."/>
            <person name="Kwon S.Y."/>
            <person name="Kim H.A."/>
            <person name="Park J.M."/>
            <person name="Kim H.J."/>
            <person name="Choi S.B."/>
            <person name="Bosland P.W."/>
            <person name="Reeves G."/>
            <person name="Jo S.H."/>
            <person name="Lee B.W."/>
            <person name="Cho H.T."/>
            <person name="Choi H.S."/>
            <person name="Lee M.S."/>
            <person name="Yu Y."/>
            <person name="Do Choi Y."/>
            <person name="Park B.S."/>
            <person name="van Deynze A."/>
            <person name="Ashrafi H."/>
            <person name="Hill T."/>
            <person name="Kim W.T."/>
            <person name="Pai H.S."/>
            <person name="Ahn H.K."/>
            <person name="Yeam I."/>
            <person name="Giovannoni J.J."/>
            <person name="Rose J.K."/>
            <person name="Sorensen I."/>
            <person name="Lee S.J."/>
            <person name="Kim R.W."/>
            <person name="Choi I.Y."/>
            <person name="Choi B.S."/>
            <person name="Lim J.S."/>
            <person name="Lee Y.H."/>
            <person name="Choi D."/>
        </authorList>
    </citation>
    <scope>NUCLEOTIDE SEQUENCE [LARGE SCALE GENOMIC DNA]</scope>
    <source>
        <strain evidence="4">cv. CM334</strain>
    </source>
</reference>
<proteinExistence type="predicted"/>
<evidence type="ECO:0000259" key="2">
    <source>
        <dbReference type="Pfam" id="PF14214"/>
    </source>
</evidence>
<comment type="caution">
    <text evidence="3">The sequence shown here is derived from an EMBL/GenBank/DDBJ whole genome shotgun (WGS) entry which is preliminary data.</text>
</comment>
<feature type="compositionally biased region" description="Polar residues" evidence="1">
    <location>
        <begin position="141"/>
        <end position="154"/>
    </location>
</feature>
<feature type="region of interest" description="Disordered" evidence="1">
    <location>
        <begin position="141"/>
        <end position="174"/>
    </location>
</feature>
<dbReference type="PANTHER" id="PTHR45786">
    <property type="entry name" value="DNA BINDING PROTEIN-LIKE"/>
    <property type="match status" value="1"/>
</dbReference>
<sequence length="616" mass="71636">MKDVRGDKSERISQLSSQQSYSILDELASGAIEVKTIKLLIECMDNGCVSSYPLELDNILDREVMFKVAIKKENIDQHNEVYTVLKFSDDKDLIKQYRLAPSEETCTDAVAENEVNSALTTPAKRSKFENELSMVDANEDPSVQLSRSTQSQDQLPDLNCAPCDEGQEDEDDCEEDNVNYGNFYNEGMHYLTFIYIRGQDINKLHVAIVSDLKKMLDSHNVLAKTFRMVRDRFQEDRSSKVRLRLIGKRGTDGRRYNFPTVSEVAALVVGDFEPSRSDRDIIIESHSGQLQRINELNAAYLSLQYPLLFSYGKDGYREDIPITTTDDKTPRGRRYVSCQEYFAYKIQDIKDEFPTILSSRRLFQQFLVDRYTKIKSFRLNYFRFNQKLLRAHMYKGLEDALLRREIDPSSQGKRDNSGIKLHKRNYFPCMQNGRCTKYFPKKTVQSITIDEYGYLIYRRREDGRTIKKDGIDLDNRQPPVERLAFHLRDEQNVIFSDDNPIDGVANRPSVRESMFLSWFEENKRFPEARELTYAEFPLKLLLNVIKGATSYEDLEKINNHDHTTFRDAWYALGLLDDDKEYIDAVKEASDWGMPSYLRQLFAMLLLSNSMSQPEYV</sequence>
<dbReference type="PANTHER" id="PTHR45786:SF66">
    <property type="entry name" value="HOOK MOTIF PROTEIN, PUTATIVE-RELATED"/>
    <property type="match status" value="1"/>
</dbReference>
<protein>
    <recommendedName>
        <fullName evidence="2">Helitron helicase-like domain-containing protein</fullName>
    </recommendedName>
</protein>
<dbReference type="Gramene" id="PHT95081">
    <property type="protein sequence ID" value="PHT95081"/>
    <property type="gene ID" value="T459_02963"/>
</dbReference>
<dbReference type="AlphaFoldDB" id="A0A2G3ALH0"/>
<feature type="domain" description="Helitron helicase-like" evidence="2">
    <location>
        <begin position="341"/>
        <end position="409"/>
    </location>
</feature>
<dbReference type="Proteomes" id="UP000222542">
    <property type="component" value="Unassembled WGS sequence"/>
</dbReference>
<evidence type="ECO:0000313" key="4">
    <source>
        <dbReference type="Proteomes" id="UP000222542"/>
    </source>
</evidence>
<feature type="compositionally biased region" description="Acidic residues" evidence="1">
    <location>
        <begin position="165"/>
        <end position="174"/>
    </location>
</feature>
<dbReference type="Pfam" id="PF14214">
    <property type="entry name" value="Helitron_like_N"/>
    <property type="match status" value="1"/>
</dbReference>
<name>A0A2G3ALH0_CAPAN</name>